<evidence type="ECO:0000256" key="1">
    <source>
        <dbReference type="SAM" id="MobiDB-lite"/>
    </source>
</evidence>
<accession>A0AAV7TGF4</accession>
<dbReference type="AlphaFoldDB" id="A0AAV7TGF4"/>
<evidence type="ECO:0000313" key="2">
    <source>
        <dbReference type="EMBL" id="KAJ1174908.1"/>
    </source>
</evidence>
<dbReference type="EMBL" id="JANPWB010000006">
    <property type="protein sequence ID" value="KAJ1174908.1"/>
    <property type="molecule type" value="Genomic_DNA"/>
</dbReference>
<gene>
    <name evidence="2" type="ORF">NDU88_000199</name>
</gene>
<name>A0AAV7TGF4_PLEWA</name>
<keyword evidence="3" id="KW-1185">Reference proteome</keyword>
<feature type="region of interest" description="Disordered" evidence="1">
    <location>
        <begin position="46"/>
        <end position="127"/>
    </location>
</feature>
<dbReference type="Proteomes" id="UP001066276">
    <property type="component" value="Chromosome 3_2"/>
</dbReference>
<sequence>MDRRVLQAIDLLKEAGHLDLLAAPVAPRKRPVRRAVSGVAGAVVACSPPRERTQGRQSGSADGDPGELVAGSEPWEEEEVLAGPSTASWTGYRGSKALRAKDLVKQRSTGPGFAPHSGRVSEGTRPG</sequence>
<reference evidence="2" key="1">
    <citation type="journal article" date="2022" name="bioRxiv">
        <title>Sequencing and chromosome-scale assembly of the giantPleurodeles waltlgenome.</title>
        <authorList>
            <person name="Brown T."/>
            <person name="Elewa A."/>
            <person name="Iarovenko S."/>
            <person name="Subramanian E."/>
            <person name="Araus A.J."/>
            <person name="Petzold A."/>
            <person name="Susuki M."/>
            <person name="Suzuki K.-i.T."/>
            <person name="Hayashi T."/>
            <person name="Toyoda A."/>
            <person name="Oliveira C."/>
            <person name="Osipova E."/>
            <person name="Leigh N.D."/>
            <person name="Simon A."/>
            <person name="Yun M.H."/>
        </authorList>
    </citation>
    <scope>NUCLEOTIDE SEQUENCE</scope>
    <source>
        <strain evidence="2">20211129_DDA</strain>
        <tissue evidence="2">Liver</tissue>
    </source>
</reference>
<comment type="caution">
    <text evidence="2">The sequence shown here is derived from an EMBL/GenBank/DDBJ whole genome shotgun (WGS) entry which is preliminary data.</text>
</comment>
<proteinExistence type="predicted"/>
<evidence type="ECO:0000313" key="3">
    <source>
        <dbReference type="Proteomes" id="UP001066276"/>
    </source>
</evidence>
<organism evidence="2 3">
    <name type="scientific">Pleurodeles waltl</name>
    <name type="common">Iberian ribbed newt</name>
    <dbReference type="NCBI Taxonomy" id="8319"/>
    <lineage>
        <taxon>Eukaryota</taxon>
        <taxon>Metazoa</taxon>
        <taxon>Chordata</taxon>
        <taxon>Craniata</taxon>
        <taxon>Vertebrata</taxon>
        <taxon>Euteleostomi</taxon>
        <taxon>Amphibia</taxon>
        <taxon>Batrachia</taxon>
        <taxon>Caudata</taxon>
        <taxon>Salamandroidea</taxon>
        <taxon>Salamandridae</taxon>
        <taxon>Pleurodelinae</taxon>
        <taxon>Pleurodeles</taxon>
    </lineage>
</organism>
<protein>
    <submittedName>
        <fullName evidence="2">Uncharacterized protein</fullName>
    </submittedName>
</protein>